<feature type="chain" id="PRO_5046468321" description="DUF1302 domain-containing protein" evidence="1">
    <location>
        <begin position="23"/>
        <end position="642"/>
    </location>
</feature>
<name>A0ABT3SZM8_9GAMM</name>
<evidence type="ECO:0000256" key="1">
    <source>
        <dbReference type="SAM" id="SignalP"/>
    </source>
</evidence>
<evidence type="ECO:0008006" key="4">
    <source>
        <dbReference type="Google" id="ProtNLM"/>
    </source>
</evidence>
<dbReference type="Proteomes" id="UP001143307">
    <property type="component" value="Unassembled WGS sequence"/>
</dbReference>
<reference evidence="2" key="1">
    <citation type="submission" date="2019-02" db="EMBL/GenBank/DDBJ databases">
        <authorList>
            <person name="Li S.-H."/>
        </authorList>
    </citation>
    <scope>NUCLEOTIDE SEQUENCE</scope>
    <source>
        <strain evidence="2">IMCC8485</strain>
    </source>
</reference>
<keyword evidence="1" id="KW-0732">Signal</keyword>
<protein>
    <recommendedName>
        <fullName evidence="4">DUF1302 domain-containing protein</fullName>
    </recommendedName>
</protein>
<dbReference type="EMBL" id="SHNP01000008">
    <property type="protein sequence ID" value="MCX2975462.1"/>
    <property type="molecule type" value="Genomic_DNA"/>
</dbReference>
<evidence type="ECO:0000313" key="2">
    <source>
        <dbReference type="EMBL" id="MCX2975462.1"/>
    </source>
</evidence>
<gene>
    <name evidence="2" type="ORF">EYC87_17925</name>
</gene>
<evidence type="ECO:0000313" key="3">
    <source>
        <dbReference type="Proteomes" id="UP001143307"/>
    </source>
</evidence>
<comment type="caution">
    <text evidence="2">The sequence shown here is derived from an EMBL/GenBank/DDBJ whole genome shotgun (WGS) entry which is preliminary data.</text>
</comment>
<feature type="signal peptide" evidence="1">
    <location>
        <begin position="1"/>
        <end position="22"/>
    </location>
</feature>
<keyword evidence="3" id="KW-1185">Reference proteome</keyword>
<organism evidence="2 3">
    <name type="scientific">Candidatus Seongchinamella marina</name>
    <dbReference type="NCBI Taxonomy" id="2518990"/>
    <lineage>
        <taxon>Bacteria</taxon>
        <taxon>Pseudomonadati</taxon>
        <taxon>Pseudomonadota</taxon>
        <taxon>Gammaproteobacteria</taxon>
        <taxon>Cellvibrionales</taxon>
        <taxon>Halieaceae</taxon>
        <taxon>Seongchinamella</taxon>
    </lineage>
</organism>
<accession>A0ABT3SZM8</accession>
<sequence>MKKIRIGLLSLCALASSSAVFALDTGIKGFTLDGRFVQSYSTLYDLDEGGSEEGPANYTGEVKFSFRPDRKFTFVGNFWIRGNWNDPDWIEPEGGLKNLFNGPQTGFSSGSFQHGTSRCDLNAREFCAPNDQVDIYDDFNDDIIRELSMKYRDPKNRFTAKIGKFQRGWGQSDGLRLLDIVNPQDLRSHFVFKNADETRIPLWMLSMDFNLKKMGLSKPFEAIGMNRPVLELNIAPEIRHSEIVVNNPTPGANTDGGLFGLPWPDLVDAGLPHQSGLGAVGFGAALSDNERDDFEWSDPEVSVRLKFETLGGTATLNGFYGYQDLPLVLLQGGTVHVGSGVNDASAAVANQDVSHQDLIGAIWAPSFDGSPTTAGTPSGYLPFLRGAAGKGPLTTSPLTALTGGACNDPVNNPGGGGLECSVTANLDLDYTFRQKVVGFSFTRDMSDFISVGPKGTGPALRAEVSHEFDKPFNSSLVQNPFNPAQLEAGSPALLVSPSAAVVERDVTSVMIGLDYPLWVPGWKSQEKSIFTSIQWFNIHTEDADNLLAQAPYAFTEVEEDQNFVTFLWDMKLDNQRLVAEGLYIHNIQGHGTAYRQRIDFNYFGGHWRPRIEVQSFSGRKEVAPVGLFDDKDYVEISLTYQF</sequence>
<proteinExistence type="predicted"/>